<keyword evidence="1" id="KW-0560">Oxidoreductase</keyword>
<dbReference type="AlphaFoldDB" id="A0A381GZ21"/>
<name>A0A381GZ21_CITKO</name>
<dbReference type="GO" id="GO:0047516">
    <property type="term" value="F:1,3-propanediol dehydrogenase activity"/>
    <property type="evidence" value="ECO:0007669"/>
    <property type="project" value="UniProtKB-EC"/>
</dbReference>
<dbReference type="Proteomes" id="UP000270272">
    <property type="component" value="Chromosome"/>
</dbReference>
<gene>
    <name evidence="1" type="primary">dhaT</name>
    <name evidence="1" type="ORF">NCTC11075_02166</name>
</gene>
<dbReference type="EC" id="1.1.1.202" evidence="1"/>
<dbReference type="EMBL" id="LR134204">
    <property type="protein sequence ID" value="VEB89379.1"/>
    <property type="molecule type" value="Genomic_DNA"/>
</dbReference>
<accession>A0A381GZ21</accession>
<proteinExistence type="predicted"/>
<protein>
    <submittedName>
        <fullName evidence="1">1,3-propanediol dehydrogenase</fullName>
        <ecNumber evidence="1">1.1.1.202</ecNumber>
    </submittedName>
</protein>
<sequence length="34" mass="3776">MSYRVFDYLVPNVNFFGPNAISVVGERCKLLGGL</sequence>
<evidence type="ECO:0000313" key="2">
    <source>
        <dbReference type="Proteomes" id="UP000270272"/>
    </source>
</evidence>
<organism evidence="1 2">
    <name type="scientific">Citrobacter koseri</name>
    <name type="common">Citrobacter diversus</name>
    <dbReference type="NCBI Taxonomy" id="545"/>
    <lineage>
        <taxon>Bacteria</taxon>
        <taxon>Pseudomonadati</taxon>
        <taxon>Pseudomonadota</taxon>
        <taxon>Gammaproteobacteria</taxon>
        <taxon>Enterobacterales</taxon>
        <taxon>Enterobacteriaceae</taxon>
        <taxon>Citrobacter</taxon>
    </lineage>
</organism>
<evidence type="ECO:0000313" key="1">
    <source>
        <dbReference type="EMBL" id="VEB89379.1"/>
    </source>
</evidence>
<reference evidence="1 2" key="1">
    <citation type="submission" date="2018-12" db="EMBL/GenBank/DDBJ databases">
        <authorList>
            <consortium name="Pathogen Informatics"/>
        </authorList>
    </citation>
    <scope>NUCLEOTIDE SEQUENCE [LARGE SCALE GENOMIC DNA]</scope>
    <source>
        <strain evidence="1 2">NCTC11075</strain>
    </source>
</reference>